<proteinExistence type="inferred from homology"/>
<evidence type="ECO:0000259" key="8">
    <source>
        <dbReference type="Pfam" id="PF01182"/>
    </source>
</evidence>
<organism evidence="9 11">
    <name type="scientific">Legionella cherrii</name>
    <dbReference type="NCBI Taxonomy" id="28084"/>
    <lineage>
        <taxon>Bacteria</taxon>
        <taxon>Pseudomonadati</taxon>
        <taxon>Pseudomonadota</taxon>
        <taxon>Gammaproteobacteria</taxon>
        <taxon>Legionellales</taxon>
        <taxon>Legionellaceae</taxon>
        <taxon>Legionella</taxon>
    </lineage>
</organism>
<evidence type="ECO:0000256" key="7">
    <source>
        <dbReference type="RuleBase" id="RU365095"/>
    </source>
</evidence>
<dbReference type="Proteomes" id="UP000277577">
    <property type="component" value="Chromosome"/>
</dbReference>
<evidence type="ECO:0000313" key="9">
    <source>
        <dbReference type="EMBL" id="KTC82346.1"/>
    </source>
</evidence>
<evidence type="ECO:0000313" key="10">
    <source>
        <dbReference type="EMBL" id="VEB32551.1"/>
    </source>
</evidence>
<feature type="domain" description="Glucosamine/galactosamine-6-phosphate isomerase" evidence="8">
    <location>
        <begin position="17"/>
        <end position="218"/>
    </location>
</feature>
<dbReference type="EMBL" id="LR134173">
    <property type="protein sequence ID" value="VEB32551.1"/>
    <property type="molecule type" value="Genomic_DNA"/>
</dbReference>
<evidence type="ECO:0000256" key="4">
    <source>
        <dbReference type="ARBA" id="ARBA00010662"/>
    </source>
</evidence>
<gene>
    <name evidence="7 9" type="primary">pgl</name>
    <name evidence="9" type="ORF">Lche_0610</name>
    <name evidence="10" type="ORF">NCTC11976_00049</name>
</gene>
<comment type="catalytic activity">
    <reaction evidence="1 7">
        <text>6-phospho-D-glucono-1,5-lactone + H2O = 6-phospho-D-gluconate + H(+)</text>
        <dbReference type="Rhea" id="RHEA:12556"/>
        <dbReference type="ChEBI" id="CHEBI:15377"/>
        <dbReference type="ChEBI" id="CHEBI:15378"/>
        <dbReference type="ChEBI" id="CHEBI:57955"/>
        <dbReference type="ChEBI" id="CHEBI:58759"/>
        <dbReference type="EC" id="3.1.1.31"/>
    </reaction>
</comment>
<evidence type="ECO:0000256" key="2">
    <source>
        <dbReference type="ARBA" id="ARBA00002681"/>
    </source>
</evidence>
<dbReference type="GO" id="GO:0005975">
    <property type="term" value="P:carbohydrate metabolic process"/>
    <property type="evidence" value="ECO:0007669"/>
    <property type="project" value="UniProtKB-UniRule"/>
</dbReference>
<dbReference type="Proteomes" id="UP000054921">
    <property type="component" value="Unassembled WGS sequence"/>
</dbReference>
<dbReference type="EMBL" id="LNXW01000009">
    <property type="protein sequence ID" value="KTC82346.1"/>
    <property type="molecule type" value="Genomic_DNA"/>
</dbReference>
<dbReference type="InterPro" id="IPR039104">
    <property type="entry name" value="6PGL"/>
</dbReference>
<protein>
    <recommendedName>
        <fullName evidence="6 7">6-phosphogluconolactonase</fullName>
        <shortName evidence="7">6PGL</shortName>
        <ecNumber evidence="5 7">3.1.1.31</ecNumber>
    </recommendedName>
</protein>
<comment type="pathway">
    <text evidence="3 7">Carbohydrate degradation; pentose phosphate pathway; D-ribulose 5-phosphate from D-glucose 6-phosphate (oxidative stage): step 2/3.</text>
</comment>
<dbReference type="Pfam" id="PF01182">
    <property type="entry name" value="Glucosamine_iso"/>
    <property type="match status" value="1"/>
</dbReference>
<keyword evidence="7 10" id="KW-0378">Hydrolase</keyword>
<dbReference type="PATRIC" id="fig|28084.5.peg.657"/>
<dbReference type="InterPro" id="IPR005900">
    <property type="entry name" value="6-phosphogluconolactonase_DevB"/>
</dbReference>
<keyword evidence="12" id="KW-1185">Reference proteome</keyword>
<dbReference type="GO" id="GO:0017057">
    <property type="term" value="F:6-phosphogluconolactonase activity"/>
    <property type="evidence" value="ECO:0007669"/>
    <property type="project" value="UniProtKB-UniRule"/>
</dbReference>
<evidence type="ECO:0000256" key="6">
    <source>
        <dbReference type="ARBA" id="ARBA00020337"/>
    </source>
</evidence>
<evidence type="ECO:0000313" key="11">
    <source>
        <dbReference type="Proteomes" id="UP000054921"/>
    </source>
</evidence>
<reference evidence="10 12" key="2">
    <citation type="submission" date="2018-12" db="EMBL/GenBank/DDBJ databases">
        <authorList>
            <consortium name="Pathogen Informatics"/>
        </authorList>
    </citation>
    <scope>NUCLEOTIDE SEQUENCE [LARGE SCALE GENOMIC DNA]</scope>
    <source>
        <strain evidence="10 12">NCTC11976</strain>
    </source>
</reference>
<dbReference type="CDD" id="cd01400">
    <property type="entry name" value="6PGL"/>
    <property type="match status" value="1"/>
</dbReference>
<sequence>MYGVNKMQLHSFSEAPLLTEDLANRLKQILGDAVNLRGHAYLVVSGGKTPIDLFKALAKTDIPWNKVTITLADERCVPAHDSERNEHLVRQFLLQNHASKAHFLSLYNEGHSLEQIEHLIASLPTFDAVVLGMGEDGHTASLFPCSDELDKGLDDNAAAVLRVTPQKASHQRISLSKKRLLNSRVIFFHLLGHKKLAVLHQAMAEHDPRVMPVSAFLNNADANVQVLYAP</sequence>
<dbReference type="SUPFAM" id="SSF100950">
    <property type="entry name" value="NagB/RpiA/CoA transferase-like"/>
    <property type="match status" value="1"/>
</dbReference>
<dbReference type="PANTHER" id="PTHR11054:SF0">
    <property type="entry name" value="6-PHOSPHOGLUCONOLACTONASE"/>
    <property type="match status" value="1"/>
</dbReference>
<accession>A0A0W0SFX5</accession>
<comment type="similarity">
    <text evidence="4 7">Belongs to the glucosamine/galactosamine-6-phosphate isomerase family. 6-phosphogluconolactonase subfamily.</text>
</comment>
<dbReference type="STRING" id="28084.Lche_0610"/>
<evidence type="ECO:0000256" key="1">
    <source>
        <dbReference type="ARBA" id="ARBA00000832"/>
    </source>
</evidence>
<evidence type="ECO:0000256" key="3">
    <source>
        <dbReference type="ARBA" id="ARBA00004961"/>
    </source>
</evidence>
<dbReference type="PANTHER" id="PTHR11054">
    <property type="entry name" value="6-PHOSPHOGLUCONOLACTONASE"/>
    <property type="match status" value="1"/>
</dbReference>
<evidence type="ECO:0000313" key="12">
    <source>
        <dbReference type="Proteomes" id="UP000277577"/>
    </source>
</evidence>
<dbReference type="InterPro" id="IPR037171">
    <property type="entry name" value="NagB/RpiA_transferase-like"/>
</dbReference>
<dbReference type="NCBIfam" id="TIGR01198">
    <property type="entry name" value="pgl"/>
    <property type="match status" value="1"/>
</dbReference>
<name>A0A0W0SFX5_9GAMM</name>
<dbReference type="Gene3D" id="3.40.50.1360">
    <property type="match status" value="1"/>
</dbReference>
<reference evidence="9 11" key="1">
    <citation type="submission" date="2015-11" db="EMBL/GenBank/DDBJ databases">
        <title>Genomic analysis of 38 Legionella species identifies large and diverse effector repertoires.</title>
        <authorList>
            <person name="Burstein D."/>
            <person name="Amaro F."/>
            <person name="Zusman T."/>
            <person name="Lifshitz Z."/>
            <person name="Cohen O."/>
            <person name="Gilbert J.A."/>
            <person name="Pupko T."/>
            <person name="Shuman H.A."/>
            <person name="Segal G."/>
        </authorList>
    </citation>
    <scope>NUCLEOTIDE SEQUENCE [LARGE SCALE GENOMIC DNA]</scope>
    <source>
        <strain evidence="9 11">ORW</strain>
    </source>
</reference>
<dbReference type="InterPro" id="IPR006148">
    <property type="entry name" value="Glc/Gal-6P_isomerase"/>
</dbReference>
<dbReference type="GO" id="GO:0006098">
    <property type="term" value="P:pentose-phosphate shunt"/>
    <property type="evidence" value="ECO:0007669"/>
    <property type="project" value="UniProtKB-UniPathway"/>
</dbReference>
<evidence type="ECO:0000256" key="5">
    <source>
        <dbReference type="ARBA" id="ARBA00013198"/>
    </source>
</evidence>
<comment type="function">
    <text evidence="2 7">Hydrolysis of 6-phosphogluconolactone to 6-phosphogluconate.</text>
</comment>
<dbReference type="EC" id="3.1.1.31" evidence="5 7"/>
<dbReference type="UniPathway" id="UPA00115">
    <property type="reaction ID" value="UER00409"/>
</dbReference>
<dbReference type="AlphaFoldDB" id="A0A0W0SFX5"/>